<dbReference type="InterPro" id="IPR003412">
    <property type="entry name" value="Arteri_GP4"/>
</dbReference>
<evidence type="ECO:0000313" key="1">
    <source>
        <dbReference type="EMBL" id="ALS54343.1"/>
    </source>
</evidence>
<dbReference type="Proteomes" id="UP000168821">
    <property type="component" value="Genome"/>
</dbReference>
<proteinExistence type="predicted"/>
<name>A0A159D702_9NIDO</name>
<reference evidence="1 2" key="1">
    <citation type="journal article" date="2016" name="J. Virol.">
        <title>Arteriviruses, Pegiviruses, and Lentiviruses Are Common among Wild African Monkeys.</title>
        <authorList>
            <person name="Bailey A."/>
            <person name="Heimbruch K."/>
        </authorList>
    </citation>
    <scope>NUCLEOTIDE SEQUENCE [LARGE SCALE GENOMIC DNA]</scope>
    <source>
        <strain evidence="1">VSAA1011</strain>
    </source>
</reference>
<dbReference type="Pfam" id="PF02497">
    <property type="entry name" value="Arteri_GP4"/>
    <property type="match status" value="1"/>
</dbReference>
<protein>
    <submittedName>
        <fullName evidence="1">GP4 protein</fullName>
    </submittedName>
</protein>
<organism evidence="1 2">
    <name type="scientific">Free State vervet virus</name>
    <dbReference type="NCBI Taxonomy" id="1737586"/>
    <lineage>
        <taxon>Viruses</taxon>
        <taxon>Riboviria</taxon>
        <taxon>Orthornavirae</taxon>
        <taxon>Pisuviricota</taxon>
        <taxon>Pisoniviricetes</taxon>
        <taxon>Nidovirales</taxon>
        <taxon>Arnidovirineae</taxon>
        <taxon>Arteriviridae</taxon>
        <taxon>Simarterivirinae</taxon>
        <taxon>Epsilonarterivirus</taxon>
        <taxon>Sheartevirus</taxon>
        <taxon>Epsilonarterivirus safriver</taxon>
    </lineage>
</organism>
<accession>A0A159D702</accession>
<dbReference type="EMBL" id="KR862310">
    <property type="protein sequence ID" value="ALS54343.1"/>
    <property type="molecule type" value="Genomic_RNA"/>
</dbReference>
<dbReference type="GO" id="GO:0019031">
    <property type="term" value="C:viral envelope"/>
    <property type="evidence" value="ECO:0007669"/>
    <property type="project" value="InterPro"/>
</dbReference>
<evidence type="ECO:0000313" key="2">
    <source>
        <dbReference type="Proteomes" id="UP000168821"/>
    </source>
</evidence>
<sequence>MARRISILLQLLNCAAFGTFASTTTTSPPSNTTSGSNYLWHHVCVPCSSEPISNKTGLTFVRNESVFSGGCATNIHAGVSKFSESIEISTNAFSVLHLLECITEALATNGTFYCSDPENQTMPCESIHNHTVIAFCHNTTHSVEHPAPLAAIEWAAALYTAITLAGIFTFNYVY</sequence>